<dbReference type="PANTHER" id="PTHR43223">
    <property type="entry name" value="ALKYL/ARYL-SULFATASE"/>
    <property type="match status" value="1"/>
</dbReference>
<evidence type="ECO:0000259" key="1">
    <source>
        <dbReference type="SMART" id="SM00849"/>
    </source>
</evidence>
<dbReference type="InterPro" id="IPR052195">
    <property type="entry name" value="Bact_Alkyl/Aryl-Sulfatase"/>
</dbReference>
<dbReference type="Pfam" id="PF00753">
    <property type="entry name" value="Lactamase_B"/>
    <property type="match status" value="1"/>
</dbReference>
<feature type="domain" description="Metallo-beta-lactamase" evidence="1">
    <location>
        <begin position="40"/>
        <end position="240"/>
    </location>
</feature>
<name>A0AAV3U6Q3_9ALTE</name>
<dbReference type="RefSeq" id="WP_345425400.1">
    <property type="nucleotide sequence ID" value="NZ_AP031496.1"/>
</dbReference>
<organism evidence="2 3">
    <name type="scientific">Halioxenophilus aromaticivorans</name>
    <dbReference type="NCBI Taxonomy" id="1306992"/>
    <lineage>
        <taxon>Bacteria</taxon>
        <taxon>Pseudomonadati</taxon>
        <taxon>Pseudomonadota</taxon>
        <taxon>Gammaproteobacteria</taxon>
        <taxon>Alteromonadales</taxon>
        <taxon>Alteromonadaceae</taxon>
        <taxon>Halioxenophilus</taxon>
    </lineage>
</organism>
<comment type="caution">
    <text evidence="2">The sequence shown here is derived from an EMBL/GenBank/DDBJ whole genome shotgun (WGS) entry which is preliminary data.</text>
</comment>
<dbReference type="Gene3D" id="1.25.40.880">
    <property type="entry name" value="Alkyl sulfatase, dimerisation domain"/>
    <property type="match status" value="1"/>
</dbReference>
<gene>
    <name evidence="2" type="ORF">GCM10025791_34930</name>
</gene>
<accession>A0AAV3U6Q3</accession>
<sequence length="414" mass="45982">MADDRQGSDPALTVASMVQSGQGQTQAIERAAGIYESRGIGNSYLITTDEGSVLVNAGALGDAKRGRQLFAAVSDQPIRYIVLTQSHANQFGGLEVYKTPSNSVVAQRTYLEDRQYFNALNQHYQRGSRRVFSQITGPKKDIVPSQEILPDCLFDDYLSFTLGGRRFELISTPGGETRSAAMVWLPDEEIAIVGNLFGPLFGNYPNLNTLRGDKPRSALAFIDSAKRVRHLKPKQILTGHEDIQDQAKIHKQLTRIIDAMQWVHDKTIAGMNAGVGLRRLMADIQPPDGLLLTEEYGKLSWNIRAIYHEYTGWQEPERGITDLYSVPASSIAGDLKELLGGVQPLIERAQAYLNQLQPLHALHLLDIALAAEKNSTQAKTVRAEALKLLQQQTGNKNLWERKIIEAELRDLDEP</sequence>
<evidence type="ECO:0000313" key="3">
    <source>
        <dbReference type="Proteomes" id="UP001409585"/>
    </source>
</evidence>
<proteinExistence type="predicted"/>
<dbReference type="SMART" id="SM00849">
    <property type="entry name" value="Lactamase_B"/>
    <property type="match status" value="1"/>
</dbReference>
<dbReference type="SUPFAM" id="SSF56281">
    <property type="entry name" value="Metallo-hydrolase/oxidoreductase"/>
    <property type="match status" value="1"/>
</dbReference>
<reference evidence="3" key="1">
    <citation type="journal article" date="2019" name="Int. J. Syst. Evol. Microbiol.">
        <title>The Global Catalogue of Microorganisms (GCM) 10K type strain sequencing project: providing services to taxonomists for standard genome sequencing and annotation.</title>
        <authorList>
            <consortium name="The Broad Institute Genomics Platform"/>
            <consortium name="The Broad Institute Genome Sequencing Center for Infectious Disease"/>
            <person name="Wu L."/>
            <person name="Ma J."/>
        </authorList>
    </citation>
    <scope>NUCLEOTIDE SEQUENCE [LARGE SCALE GENOMIC DNA]</scope>
    <source>
        <strain evidence="3">JCM 19134</strain>
    </source>
</reference>
<evidence type="ECO:0000313" key="2">
    <source>
        <dbReference type="EMBL" id="GAA4951451.1"/>
    </source>
</evidence>
<dbReference type="Pfam" id="PF14863">
    <property type="entry name" value="Alkyl_sulf_dimr"/>
    <property type="match status" value="1"/>
</dbReference>
<dbReference type="InterPro" id="IPR001279">
    <property type="entry name" value="Metallo-B-lactamas"/>
</dbReference>
<dbReference type="InterPro" id="IPR038536">
    <property type="entry name" value="Alkyl/aryl-sulf_dimr_sf"/>
</dbReference>
<dbReference type="PANTHER" id="PTHR43223:SF2">
    <property type="entry name" value="METALLO-BETA-LACTAMASE DOMAIN-CONTAINING PROTEIN"/>
    <property type="match status" value="1"/>
</dbReference>
<dbReference type="EMBL" id="BAABLX010000029">
    <property type="protein sequence ID" value="GAA4951451.1"/>
    <property type="molecule type" value="Genomic_DNA"/>
</dbReference>
<keyword evidence="3" id="KW-1185">Reference proteome</keyword>
<protein>
    <recommendedName>
        <fullName evidence="1">Metallo-beta-lactamase domain-containing protein</fullName>
    </recommendedName>
</protein>
<dbReference type="InterPro" id="IPR029228">
    <property type="entry name" value="Alkyl_sulf_dimr"/>
</dbReference>
<dbReference type="GO" id="GO:0046983">
    <property type="term" value="F:protein dimerization activity"/>
    <property type="evidence" value="ECO:0007669"/>
    <property type="project" value="InterPro"/>
</dbReference>
<dbReference type="Gene3D" id="3.60.15.30">
    <property type="entry name" value="Metallo-beta-lactamase domain"/>
    <property type="match status" value="1"/>
</dbReference>
<dbReference type="Proteomes" id="UP001409585">
    <property type="component" value="Unassembled WGS sequence"/>
</dbReference>
<dbReference type="InterPro" id="IPR036866">
    <property type="entry name" value="RibonucZ/Hydroxyglut_hydro"/>
</dbReference>
<dbReference type="AlphaFoldDB" id="A0AAV3U6Q3"/>